<protein>
    <submittedName>
        <fullName evidence="1">Uncharacterized protein</fullName>
    </submittedName>
</protein>
<evidence type="ECO:0000313" key="2">
    <source>
        <dbReference type="Proteomes" id="UP001152888"/>
    </source>
</evidence>
<reference evidence="1" key="1">
    <citation type="submission" date="2022-03" db="EMBL/GenBank/DDBJ databases">
        <authorList>
            <person name="Sayadi A."/>
        </authorList>
    </citation>
    <scope>NUCLEOTIDE SEQUENCE</scope>
</reference>
<dbReference type="AlphaFoldDB" id="A0A9P0VSX6"/>
<proteinExistence type="predicted"/>
<name>A0A9P0VSX6_ACAOB</name>
<dbReference type="EMBL" id="CAKOFQ010009847">
    <property type="protein sequence ID" value="CAH2018607.1"/>
    <property type="molecule type" value="Genomic_DNA"/>
</dbReference>
<evidence type="ECO:0000313" key="1">
    <source>
        <dbReference type="EMBL" id="CAH2018607.1"/>
    </source>
</evidence>
<dbReference type="Proteomes" id="UP001152888">
    <property type="component" value="Unassembled WGS sequence"/>
</dbReference>
<gene>
    <name evidence="1" type="ORF">ACAOBT_LOCUS36716</name>
</gene>
<organism evidence="1 2">
    <name type="scientific">Acanthoscelides obtectus</name>
    <name type="common">Bean weevil</name>
    <name type="synonym">Bruchus obtectus</name>
    <dbReference type="NCBI Taxonomy" id="200917"/>
    <lineage>
        <taxon>Eukaryota</taxon>
        <taxon>Metazoa</taxon>
        <taxon>Ecdysozoa</taxon>
        <taxon>Arthropoda</taxon>
        <taxon>Hexapoda</taxon>
        <taxon>Insecta</taxon>
        <taxon>Pterygota</taxon>
        <taxon>Neoptera</taxon>
        <taxon>Endopterygota</taxon>
        <taxon>Coleoptera</taxon>
        <taxon>Polyphaga</taxon>
        <taxon>Cucujiformia</taxon>
        <taxon>Chrysomeloidea</taxon>
        <taxon>Chrysomelidae</taxon>
        <taxon>Bruchinae</taxon>
        <taxon>Bruchini</taxon>
        <taxon>Acanthoscelides</taxon>
    </lineage>
</organism>
<sequence>MANEISQENVDKKASNDWLTSGQMFPETEGFLVAIQDQVIPTNNYKRFILKNLQQSDKCRYGCQDSETHTKQQSSSSSTPYNRIVQELGMCDTLCEWMSTRFSINLLFTL</sequence>
<comment type="caution">
    <text evidence="1">The sequence shown here is derived from an EMBL/GenBank/DDBJ whole genome shotgun (WGS) entry which is preliminary data.</text>
</comment>
<keyword evidence="2" id="KW-1185">Reference proteome</keyword>
<dbReference type="OrthoDB" id="6771027at2759"/>
<accession>A0A9P0VSX6</accession>